<feature type="region of interest" description="Disordered" evidence="1">
    <location>
        <begin position="169"/>
        <end position="191"/>
    </location>
</feature>
<organism evidence="2 3">
    <name type="scientific">Microcystis aeruginosa NIES-44</name>
    <dbReference type="NCBI Taxonomy" id="449439"/>
    <lineage>
        <taxon>Bacteria</taxon>
        <taxon>Bacillati</taxon>
        <taxon>Cyanobacteriota</taxon>
        <taxon>Cyanophyceae</taxon>
        <taxon>Oscillatoriophycideae</taxon>
        <taxon>Chroococcales</taxon>
        <taxon>Microcystaceae</taxon>
        <taxon>Microcystis</taxon>
    </lineage>
</organism>
<keyword evidence="2" id="KW-0378">Hydrolase</keyword>
<dbReference type="EMBL" id="BBPA01000070">
    <property type="protein sequence ID" value="GAL95305.1"/>
    <property type="molecule type" value="Genomic_DNA"/>
</dbReference>
<reference evidence="3" key="1">
    <citation type="journal article" date="2015" name="Genome">
        <title>Whole Genome Sequence of the Non-Microcystin-Producing Microcystis aeruginosa Strain NIES-44.</title>
        <authorList>
            <person name="Okano K."/>
            <person name="Miyata N."/>
            <person name="Ozaki Y."/>
        </authorList>
    </citation>
    <scope>NUCLEOTIDE SEQUENCE [LARGE SCALE GENOMIC DNA]</scope>
    <source>
        <strain evidence="3">NIES-44</strain>
    </source>
</reference>
<dbReference type="Proteomes" id="UP000030321">
    <property type="component" value="Unassembled WGS sequence"/>
</dbReference>
<comment type="caution">
    <text evidence="2">The sequence shown here is derived from an EMBL/GenBank/DDBJ whole genome shotgun (WGS) entry which is preliminary data.</text>
</comment>
<sequence>MTSTLLPILPVVDDVLFNFAQSDGFWANLDTAFGTSYDVVKATELRQQWKSRNFSQIPPIEVLSDEVLGTAKGAYSSSTNKIYLSASFLNTASSATIVNVILEEIGHYVDAQVNQVDSAGDEGAIFAELVQGNSLDVATLDALRAENDQTTIIINGEIIQVEQADFTGTNGNDNITGTSGDDTISPLPRTR</sequence>
<proteinExistence type="predicted"/>
<dbReference type="AlphaFoldDB" id="A0A0A1VZZ0"/>
<dbReference type="GO" id="GO:0004035">
    <property type="term" value="F:alkaline phosphatase activity"/>
    <property type="evidence" value="ECO:0007669"/>
    <property type="project" value="UniProtKB-EC"/>
</dbReference>
<protein>
    <submittedName>
        <fullName evidence="2">Alkaline phosphatase</fullName>
        <ecNumber evidence="2">3.1.3.1</ecNumber>
    </submittedName>
</protein>
<evidence type="ECO:0000256" key="1">
    <source>
        <dbReference type="SAM" id="MobiDB-lite"/>
    </source>
</evidence>
<evidence type="ECO:0000313" key="3">
    <source>
        <dbReference type="Proteomes" id="UP000030321"/>
    </source>
</evidence>
<name>A0A0A1VZZ0_MICAE</name>
<gene>
    <name evidence="2" type="ORF">N44_04160</name>
</gene>
<evidence type="ECO:0000313" key="2">
    <source>
        <dbReference type="EMBL" id="GAL95305.1"/>
    </source>
</evidence>
<dbReference type="EC" id="3.1.3.1" evidence="2"/>
<accession>A0A0A1VZZ0</accession>
<feature type="compositionally biased region" description="Low complexity" evidence="1">
    <location>
        <begin position="169"/>
        <end position="184"/>
    </location>
</feature>